<accession>A0A5R8KEE5</accession>
<keyword evidence="4" id="KW-1185">Reference proteome</keyword>
<sequence length="352" mass="38295">MKRRLFVKQAGAAFAVGSGSVLGFPAILKGAESERPVIGEGDLRFSCEHDWGTLPDGHTYGGASHGVAFDSQGNVYISHTGGPGSVFVFDPAGKFMKSLAPQHQGNGHGLDIRNEGGVDFIYLSPNTPKNAPAPMKATKMTLSGEVVWEGGPPPESHRYDNKEPFNLTSTSFCPDGGWHVGDGYGSHFLHRYDKDGKYLASFGGKGKEPGQFATPHGHWFDDREGVDQLVVCDRANARLQLMTVDGEVLGQGPAIESPASLDIRGDVMVCTEIFIGRVAFLDKKHQVIARLSEDAEWNKMIKETKGFRALANRPKWKAGMFVHPHDATFDRDGNLFIAEWVEGGRVSKLTKV</sequence>
<keyword evidence="2" id="KW-0325">Glycoprotein</keyword>
<dbReference type="PANTHER" id="PTHR10680:SF38">
    <property type="entry name" value="BLL1368 PROTEIN"/>
    <property type="match status" value="1"/>
</dbReference>
<dbReference type="RefSeq" id="WP_138087014.1">
    <property type="nucleotide sequence ID" value="NZ_VAUV01000010.1"/>
</dbReference>
<gene>
    <name evidence="3" type="ORF">FEM03_14605</name>
</gene>
<reference evidence="3 4" key="1">
    <citation type="submission" date="2019-05" db="EMBL/GenBank/DDBJ databases">
        <title>Verrucobacter flavum gen. nov., sp. nov. a new member of the family Verrucomicrobiaceae.</title>
        <authorList>
            <person name="Szuroczki S."/>
            <person name="Abbaszade G."/>
            <person name="Szabo A."/>
            <person name="Felfoldi T."/>
            <person name="Schumann P."/>
            <person name="Boka K."/>
            <person name="Keki Z."/>
            <person name="Toumi M."/>
            <person name="Toth E."/>
        </authorList>
    </citation>
    <scope>NUCLEOTIDE SEQUENCE [LARGE SCALE GENOMIC DNA]</scope>
    <source>
        <strain evidence="3 4">MG-N-17</strain>
    </source>
</reference>
<dbReference type="OrthoDB" id="9799230at2"/>
<protein>
    <submittedName>
        <fullName evidence="3">Peptidase</fullName>
    </submittedName>
</protein>
<evidence type="ECO:0000313" key="3">
    <source>
        <dbReference type="EMBL" id="TLD69959.1"/>
    </source>
</evidence>
<evidence type="ECO:0000256" key="1">
    <source>
        <dbReference type="ARBA" id="ARBA00022729"/>
    </source>
</evidence>
<name>A0A5R8KEE5_9BACT</name>
<dbReference type="SUPFAM" id="SSF63829">
    <property type="entry name" value="Calcium-dependent phosphotriesterase"/>
    <property type="match status" value="1"/>
</dbReference>
<dbReference type="Gene3D" id="2.120.10.30">
    <property type="entry name" value="TolB, C-terminal domain"/>
    <property type="match status" value="2"/>
</dbReference>
<evidence type="ECO:0000313" key="4">
    <source>
        <dbReference type="Proteomes" id="UP000306196"/>
    </source>
</evidence>
<proteinExistence type="predicted"/>
<organism evidence="3 4">
    <name type="scientific">Phragmitibacter flavus</name>
    <dbReference type="NCBI Taxonomy" id="2576071"/>
    <lineage>
        <taxon>Bacteria</taxon>
        <taxon>Pseudomonadati</taxon>
        <taxon>Verrucomicrobiota</taxon>
        <taxon>Verrucomicrobiia</taxon>
        <taxon>Verrucomicrobiales</taxon>
        <taxon>Verrucomicrobiaceae</taxon>
        <taxon>Phragmitibacter</taxon>
    </lineage>
</organism>
<dbReference type="Proteomes" id="UP000306196">
    <property type="component" value="Unassembled WGS sequence"/>
</dbReference>
<evidence type="ECO:0000256" key="2">
    <source>
        <dbReference type="ARBA" id="ARBA00023180"/>
    </source>
</evidence>
<keyword evidence="1" id="KW-0732">Signal</keyword>
<comment type="caution">
    <text evidence="3">The sequence shown here is derived from an EMBL/GenBank/DDBJ whole genome shotgun (WGS) entry which is preliminary data.</text>
</comment>
<dbReference type="EMBL" id="VAUV01000010">
    <property type="protein sequence ID" value="TLD69959.1"/>
    <property type="molecule type" value="Genomic_DNA"/>
</dbReference>
<dbReference type="AlphaFoldDB" id="A0A5R8KEE5"/>
<dbReference type="InterPro" id="IPR011042">
    <property type="entry name" value="6-blade_b-propeller_TolB-like"/>
</dbReference>
<dbReference type="PANTHER" id="PTHR10680">
    <property type="entry name" value="PEPTIDYL-GLYCINE ALPHA-AMIDATING MONOOXYGENASE"/>
    <property type="match status" value="1"/>
</dbReference>